<name>A0ABQ7FL03_9ACTN</name>
<proteinExistence type="predicted"/>
<dbReference type="Proteomes" id="UP000621266">
    <property type="component" value="Unassembled WGS sequence"/>
</dbReference>
<dbReference type="EMBL" id="WHPN01000268">
    <property type="protein sequence ID" value="KAF4408658.1"/>
    <property type="molecule type" value="Genomic_DNA"/>
</dbReference>
<comment type="caution">
    <text evidence="1">The sequence shown here is derived from an EMBL/GenBank/DDBJ whole genome shotgun (WGS) entry which is preliminary data.</text>
</comment>
<protein>
    <submittedName>
        <fullName evidence="1">Uncharacterized protein</fullName>
    </submittedName>
</protein>
<dbReference type="Gene3D" id="1.10.3230.30">
    <property type="entry name" value="Phage gp6-like head-tail connector protein"/>
    <property type="match status" value="1"/>
</dbReference>
<accession>A0ABQ7FL03</accession>
<keyword evidence="2" id="KW-1185">Reference proteome</keyword>
<gene>
    <name evidence="1" type="ORF">GCU69_13250</name>
</gene>
<dbReference type="CDD" id="cd08054">
    <property type="entry name" value="gp6"/>
    <property type="match status" value="1"/>
</dbReference>
<evidence type="ECO:0000313" key="2">
    <source>
        <dbReference type="Proteomes" id="UP000621266"/>
    </source>
</evidence>
<evidence type="ECO:0000313" key="1">
    <source>
        <dbReference type="EMBL" id="KAF4408658.1"/>
    </source>
</evidence>
<dbReference type="RefSeq" id="WP_156206142.1">
    <property type="nucleotide sequence ID" value="NZ_WHPN01000268.1"/>
</dbReference>
<reference evidence="1 2" key="1">
    <citation type="submission" date="2019-10" db="EMBL/GenBank/DDBJ databases">
        <title>Streptomyces tenebrisbrunneis sp.nov., an endogenous actinomycete isolated from of Lycium ruthenicum.</title>
        <authorList>
            <person name="Ma L."/>
        </authorList>
    </citation>
    <scope>NUCLEOTIDE SEQUENCE [LARGE SCALE GENOMIC DNA]</scope>
    <source>
        <strain evidence="1 2">TRM 66187</strain>
    </source>
</reference>
<organism evidence="1 2">
    <name type="scientific">Streptomyces lycii</name>
    <dbReference type="NCBI Taxonomy" id="2654337"/>
    <lineage>
        <taxon>Bacteria</taxon>
        <taxon>Bacillati</taxon>
        <taxon>Actinomycetota</taxon>
        <taxon>Actinomycetes</taxon>
        <taxon>Kitasatosporales</taxon>
        <taxon>Streptomycetaceae</taxon>
        <taxon>Streptomyces</taxon>
    </lineage>
</organism>
<sequence>MPFDLGDTVRLAAECTDPDGNPATASAVALTVTLPDGTTETPAVATPASAGQYVHDFVSAVPGRHLVRWVWSDPACAYTDQFDVRPAAPPLIVSLADAKAHLNITSTREDAELRRMIETVTSGVEGFCGIVARRTFTEVRHLSSLGVRSVALRHTPVISVETPVDAVFDPDTGVVTGDYYGPTTFTYTAGREIVPSALTDAALIILQHIWRTQRGPARGGVAGSTDYSVTEPVQGFGYAIPNRALQLMEPFRLPPGVA</sequence>